<keyword evidence="3" id="KW-1185">Reference proteome</keyword>
<feature type="domain" description="SET" evidence="1">
    <location>
        <begin position="1"/>
        <end position="307"/>
    </location>
</feature>
<organism evidence="2 3">
    <name type="scientific">Immersiella caudata</name>
    <dbReference type="NCBI Taxonomy" id="314043"/>
    <lineage>
        <taxon>Eukaryota</taxon>
        <taxon>Fungi</taxon>
        <taxon>Dikarya</taxon>
        <taxon>Ascomycota</taxon>
        <taxon>Pezizomycotina</taxon>
        <taxon>Sordariomycetes</taxon>
        <taxon>Sordariomycetidae</taxon>
        <taxon>Sordariales</taxon>
        <taxon>Lasiosphaeriaceae</taxon>
        <taxon>Immersiella</taxon>
    </lineage>
</organism>
<dbReference type="GO" id="GO:0005634">
    <property type="term" value="C:nucleus"/>
    <property type="evidence" value="ECO:0007669"/>
    <property type="project" value="TreeGrafter"/>
</dbReference>
<dbReference type="EMBL" id="JAULSU010000005">
    <property type="protein sequence ID" value="KAK0616168.1"/>
    <property type="molecule type" value="Genomic_DNA"/>
</dbReference>
<proteinExistence type="predicted"/>
<evidence type="ECO:0000313" key="2">
    <source>
        <dbReference type="EMBL" id="KAK0616168.1"/>
    </source>
</evidence>
<dbReference type="Proteomes" id="UP001175000">
    <property type="component" value="Unassembled WGS sequence"/>
</dbReference>
<dbReference type="SUPFAM" id="SSF82199">
    <property type="entry name" value="SET domain"/>
    <property type="match status" value="1"/>
</dbReference>
<comment type="caution">
    <text evidence="2">The sequence shown here is derived from an EMBL/GenBank/DDBJ whole genome shotgun (WGS) entry which is preliminary data.</text>
</comment>
<dbReference type="PROSITE" id="PS50280">
    <property type="entry name" value="SET"/>
    <property type="match status" value="1"/>
</dbReference>
<name>A0AA39WIR6_9PEZI</name>
<dbReference type="Pfam" id="PF00856">
    <property type="entry name" value="SET"/>
    <property type="match status" value="1"/>
</dbReference>
<dbReference type="Gene3D" id="2.170.270.10">
    <property type="entry name" value="SET domain"/>
    <property type="match status" value="1"/>
</dbReference>
<dbReference type="InterPro" id="IPR046341">
    <property type="entry name" value="SET_dom_sf"/>
</dbReference>
<protein>
    <recommendedName>
        <fullName evidence="1">SET domain-containing protein</fullName>
    </recommendedName>
</protein>
<dbReference type="InterPro" id="IPR001214">
    <property type="entry name" value="SET_dom"/>
</dbReference>
<evidence type="ECO:0000313" key="3">
    <source>
        <dbReference type="Proteomes" id="UP001175000"/>
    </source>
</evidence>
<dbReference type="CDD" id="cd20071">
    <property type="entry name" value="SET_SMYD"/>
    <property type="match status" value="1"/>
</dbReference>
<dbReference type="InterPro" id="IPR050869">
    <property type="entry name" value="H3K4_H4K5_MeTrfase"/>
</dbReference>
<sequence>MSERLFTIDNAPGAGRGVFATQDIPTGTHILTASDLTVHVLFRDYRGEVCSHCFSYDLGVKQPIKDTTHGLAFCSEQCQLAFFPTSGDLCMAARAAIEKIIKTKQNSNQHADTLLGPRPTPDEIRKAWTAAETQAALIRTARIGKPPPTKSRLRALSRALSTPVSPDVLTFLLTSVLSSCTSSKSSDKQTLLCGLESESTPYLSSHELDEYISSYLQLLAVLPVEILPFVSGAELHEMKSRETHNSFGIRSLFDGGSEFFGYGVWPSASYFNHSCDPNLARRREGRDWVFSTGREVKRGEQLYISYVNGGKEELRDEKGEVMGWEERGRLLKKTWGFDCACGRCAKEKGAKISVERV</sequence>
<dbReference type="AlphaFoldDB" id="A0AA39WIR6"/>
<gene>
    <name evidence="2" type="ORF">B0T14DRAFT_482265</name>
</gene>
<dbReference type="SMART" id="SM00317">
    <property type="entry name" value="SET"/>
    <property type="match status" value="1"/>
</dbReference>
<dbReference type="PANTHER" id="PTHR12197">
    <property type="entry name" value="HISTONE-LYSINE N-METHYLTRANSFERASE SMYD"/>
    <property type="match status" value="1"/>
</dbReference>
<accession>A0AA39WIR6</accession>
<reference evidence="2" key="1">
    <citation type="submission" date="2023-06" db="EMBL/GenBank/DDBJ databases">
        <title>Genome-scale phylogeny and comparative genomics of the fungal order Sordariales.</title>
        <authorList>
            <consortium name="Lawrence Berkeley National Laboratory"/>
            <person name="Hensen N."/>
            <person name="Bonometti L."/>
            <person name="Westerberg I."/>
            <person name="Brannstrom I.O."/>
            <person name="Guillou S."/>
            <person name="Cros-Aarteil S."/>
            <person name="Calhoun S."/>
            <person name="Haridas S."/>
            <person name="Kuo A."/>
            <person name="Mondo S."/>
            <person name="Pangilinan J."/>
            <person name="Riley R."/>
            <person name="Labutti K."/>
            <person name="Andreopoulos B."/>
            <person name="Lipzen A."/>
            <person name="Chen C."/>
            <person name="Yanf M."/>
            <person name="Daum C."/>
            <person name="Ng V."/>
            <person name="Clum A."/>
            <person name="Steindorff A."/>
            <person name="Ohm R."/>
            <person name="Martin F."/>
            <person name="Silar P."/>
            <person name="Natvig D."/>
            <person name="Lalanne C."/>
            <person name="Gautier V."/>
            <person name="Ament-Velasquez S.L."/>
            <person name="Kruys A."/>
            <person name="Hutchinson M.I."/>
            <person name="Powell A.J."/>
            <person name="Barry K."/>
            <person name="Miller A.N."/>
            <person name="Grigoriev I.V."/>
            <person name="Debuchy R."/>
            <person name="Gladieux P."/>
            <person name="Thoren M.H."/>
            <person name="Johannesson H."/>
        </authorList>
    </citation>
    <scope>NUCLEOTIDE SEQUENCE</scope>
    <source>
        <strain evidence="2">CBS 606.72</strain>
    </source>
</reference>
<dbReference type="PANTHER" id="PTHR12197:SF294">
    <property type="entry name" value="POTENTIAL PROTEIN LYSINE METHYLTRANSFERASE SET6"/>
    <property type="match status" value="1"/>
</dbReference>
<evidence type="ECO:0000259" key="1">
    <source>
        <dbReference type="PROSITE" id="PS50280"/>
    </source>
</evidence>